<dbReference type="AlphaFoldDB" id="A0A5C2S942"/>
<name>A0A5C2S942_9APHY</name>
<sequence>MSRCSLFRVGVEIIDGLPHFIRSLSGLWSILLKLRERLTFTSPTELAAVRSKDVQLLRVAQHED</sequence>
<keyword evidence="2" id="KW-1185">Reference proteome</keyword>
<proteinExistence type="predicted"/>
<evidence type="ECO:0000313" key="2">
    <source>
        <dbReference type="Proteomes" id="UP000313359"/>
    </source>
</evidence>
<reference evidence="1" key="1">
    <citation type="journal article" date="2018" name="Genome Biol. Evol.">
        <title>Genomics and development of Lentinus tigrinus, a white-rot wood-decaying mushroom with dimorphic fruiting bodies.</title>
        <authorList>
            <person name="Wu B."/>
            <person name="Xu Z."/>
            <person name="Knudson A."/>
            <person name="Carlson A."/>
            <person name="Chen N."/>
            <person name="Kovaka S."/>
            <person name="LaButti K."/>
            <person name="Lipzen A."/>
            <person name="Pennachio C."/>
            <person name="Riley R."/>
            <person name="Schakwitz W."/>
            <person name="Umezawa K."/>
            <person name="Ohm R.A."/>
            <person name="Grigoriev I.V."/>
            <person name="Nagy L.G."/>
            <person name="Gibbons J."/>
            <person name="Hibbett D."/>
        </authorList>
    </citation>
    <scope>NUCLEOTIDE SEQUENCE [LARGE SCALE GENOMIC DNA]</scope>
    <source>
        <strain evidence="1">ALCF2SS1-6</strain>
    </source>
</reference>
<gene>
    <name evidence="1" type="ORF">L227DRAFT_576095</name>
</gene>
<organism evidence="1 2">
    <name type="scientific">Lentinus tigrinus ALCF2SS1-6</name>
    <dbReference type="NCBI Taxonomy" id="1328759"/>
    <lineage>
        <taxon>Eukaryota</taxon>
        <taxon>Fungi</taxon>
        <taxon>Dikarya</taxon>
        <taxon>Basidiomycota</taxon>
        <taxon>Agaricomycotina</taxon>
        <taxon>Agaricomycetes</taxon>
        <taxon>Polyporales</taxon>
        <taxon>Polyporaceae</taxon>
        <taxon>Lentinus</taxon>
    </lineage>
</organism>
<evidence type="ECO:0000313" key="1">
    <source>
        <dbReference type="EMBL" id="RPD59679.1"/>
    </source>
</evidence>
<accession>A0A5C2S942</accession>
<dbReference type="EMBL" id="ML122269">
    <property type="protein sequence ID" value="RPD59679.1"/>
    <property type="molecule type" value="Genomic_DNA"/>
</dbReference>
<protein>
    <submittedName>
        <fullName evidence="1">Uncharacterized protein</fullName>
    </submittedName>
</protein>
<dbReference type="Proteomes" id="UP000313359">
    <property type="component" value="Unassembled WGS sequence"/>
</dbReference>